<sequence>MERTAAGQDGGWRESLEQEEPDAGTEAPPDISVSQQVAFADRERPAENDDDDDDELIVLDPEHPLMKRFQSAVQQHLNRQLERLDLKLREKVTEEREECCRREQLGVSLYNVQQELARLQASLEAQHESSADAMNARRRMQEQLENIRNQSANQKVSGLDMEAEGYRRSIVQEQEQNEALTVLLNRVRSLNKELEELGAEIKEQHQRWLWQQGELNLNQLLVLQSRVKQLQAVTEGRYSTAASDEEALRLATVTQWKQLQTVRHAVL</sequence>
<dbReference type="InterPro" id="IPR037386">
    <property type="entry name" value="CCDC40"/>
</dbReference>
<evidence type="ECO:0000256" key="1">
    <source>
        <dbReference type="SAM" id="Coils"/>
    </source>
</evidence>
<feature type="region of interest" description="Disordered" evidence="2">
    <location>
        <begin position="1"/>
        <end position="56"/>
    </location>
</feature>
<keyword evidence="1" id="KW-0175">Coiled coil</keyword>
<evidence type="ECO:0000256" key="2">
    <source>
        <dbReference type="SAM" id="MobiDB-lite"/>
    </source>
</evidence>
<organism evidence="3 4">
    <name type="scientific">Bagarius yarrelli</name>
    <name type="common">Goonch</name>
    <name type="synonym">Bagrus yarrelli</name>
    <dbReference type="NCBI Taxonomy" id="175774"/>
    <lineage>
        <taxon>Eukaryota</taxon>
        <taxon>Metazoa</taxon>
        <taxon>Chordata</taxon>
        <taxon>Craniata</taxon>
        <taxon>Vertebrata</taxon>
        <taxon>Euteleostomi</taxon>
        <taxon>Actinopterygii</taxon>
        <taxon>Neopterygii</taxon>
        <taxon>Teleostei</taxon>
        <taxon>Ostariophysi</taxon>
        <taxon>Siluriformes</taxon>
        <taxon>Sisoridae</taxon>
        <taxon>Sisorinae</taxon>
        <taxon>Bagarius</taxon>
    </lineage>
</organism>
<protein>
    <submittedName>
        <fullName evidence="3">Coiled-coil domain-containing protein 40</fullName>
    </submittedName>
</protein>
<dbReference type="GO" id="GO:0001947">
    <property type="term" value="P:heart looping"/>
    <property type="evidence" value="ECO:0007669"/>
    <property type="project" value="TreeGrafter"/>
</dbReference>
<dbReference type="OrthoDB" id="188741at2759"/>
<dbReference type="GO" id="GO:0005576">
    <property type="term" value="C:extracellular region"/>
    <property type="evidence" value="ECO:0007669"/>
    <property type="project" value="GOC"/>
</dbReference>
<dbReference type="EMBL" id="VCAZ01000442">
    <property type="protein sequence ID" value="TUT94218.1"/>
    <property type="molecule type" value="Genomic_DNA"/>
</dbReference>
<proteinExistence type="predicted"/>
<comment type="caution">
    <text evidence="3">The sequence shown here is derived from an EMBL/GenBank/DDBJ whole genome shotgun (WGS) entry which is preliminary data.</text>
</comment>
<evidence type="ECO:0000313" key="3">
    <source>
        <dbReference type="EMBL" id="TUT94218.1"/>
    </source>
</evidence>
<dbReference type="GO" id="GO:0035082">
    <property type="term" value="P:axoneme assembly"/>
    <property type="evidence" value="ECO:0007669"/>
    <property type="project" value="InterPro"/>
</dbReference>
<accession>A0A556VXD6</accession>
<dbReference type="PANTHER" id="PTHR16275">
    <property type="entry name" value="COILED-COIL DOMAIN-CONTAINING PROTEIN 40"/>
    <property type="match status" value="1"/>
</dbReference>
<keyword evidence="4" id="KW-1185">Reference proteome</keyword>
<dbReference type="Proteomes" id="UP000319801">
    <property type="component" value="Unassembled WGS sequence"/>
</dbReference>
<reference evidence="3 4" key="1">
    <citation type="journal article" date="2019" name="Genome Biol. Evol.">
        <title>Whole-Genome Sequencing of the Giant Devil Catfish, Bagarius yarrelli.</title>
        <authorList>
            <person name="Jiang W."/>
            <person name="Lv Y."/>
            <person name="Cheng L."/>
            <person name="Yang K."/>
            <person name="Chao B."/>
            <person name="Wang X."/>
            <person name="Li Y."/>
            <person name="Pan X."/>
            <person name="You X."/>
            <person name="Zhang Y."/>
            <person name="Yang J."/>
            <person name="Li J."/>
            <person name="Zhang X."/>
            <person name="Liu S."/>
            <person name="Sun C."/>
            <person name="Yang J."/>
            <person name="Shi Q."/>
        </authorList>
    </citation>
    <scope>NUCLEOTIDE SEQUENCE [LARGE SCALE GENOMIC DNA]</scope>
    <source>
        <strain evidence="3">JWS20170419001</strain>
        <tissue evidence="3">Muscle</tissue>
    </source>
</reference>
<dbReference type="GO" id="GO:0005929">
    <property type="term" value="C:cilium"/>
    <property type="evidence" value="ECO:0007669"/>
    <property type="project" value="TreeGrafter"/>
</dbReference>
<name>A0A556VXD6_BAGYA</name>
<dbReference type="GO" id="GO:0060287">
    <property type="term" value="P:epithelial cilium movement involved in determination of left/right asymmetry"/>
    <property type="evidence" value="ECO:0007669"/>
    <property type="project" value="TreeGrafter"/>
</dbReference>
<dbReference type="AlphaFoldDB" id="A0A556VXD6"/>
<evidence type="ECO:0000313" key="4">
    <source>
        <dbReference type="Proteomes" id="UP000319801"/>
    </source>
</evidence>
<feature type="coiled-coil region" evidence="1">
    <location>
        <begin position="130"/>
        <end position="207"/>
    </location>
</feature>
<dbReference type="PANTHER" id="PTHR16275:SF8">
    <property type="entry name" value="COILED-COIL DOMAIN-CONTAINING PROTEIN 40"/>
    <property type="match status" value="1"/>
</dbReference>
<gene>
    <name evidence="3" type="ORF">Baya_17076</name>
</gene>
<dbReference type="GO" id="GO:0005737">
    <property type="term" value="C:cytoplasm"/>
    <property type="evidence" value="ECO:0007669"/>
    <property type="project" value="TreeGrafter"/>
</dbReference>